<dbReference type="Pfam" id="PF06772">
    <property type="entry name" value="LtrA"/>
    <property type="match status" value="1"/>
</dbReference>
<feature type="transmembrane region" description="Helical" evidence="1">
    <location>
        <begin position="72"/>
        <end position="88"/>
    </location>
</feature>
<organism evidence="2 3">
    <name type="scientific">Paenibacillus sedimenti</name>
    <dbReference type="NCBI Taxonomy" id="2770274"/>
    <lineage>
        <taxon>Bacteria</taxon>
        <taxon>Bacillati</taxon>
        <taxon>Bacillota</taxon>
        <taxon>Bacilli</taxon>
        <taxon>Bacillales</taxon>
        <taxon>Paenibacillaceae</taxon>
        <taxon>Paenibacillus</taxon>
    </lineage>
</organism>
<feature type="transmembrane region" description="Helical" evidence="1">
    <location>
        <begin position="31"/>
        <end position="52"/>
    </location>
</feature>
<dbReference type="EMBL" id="JACVVD010000027">
    <property type="protein sequence ID" value="MBD0384780.1"/>
    <property type="molecule type" value="Genomic_DNA"/>
</dbReference>
<dbReference type="RefSeq" id="WP_188178539.1">
    <property type="nucleotide sequence ID" value="NZ_JACVVD010000027.1"/>
</dbReference>
<evidence type="ECO:0000313" key="2">
    <source>
        <dbReference type="EMBL" id="MBD0384780.1"/>
    </source>
</evidence>
<reference evidence="2" key="1">
    <citation type="submission" date="2020-09" db="EMBL/GenBank/DDBJ databases">
        <title>Draft Genome Sequence of Paenibacillus sp. WST5.</title>
        <authorList>
            <person name="Bao Z."/>
        </authorList>
    </citation>
    <scope>NUCLEOTIDE SEQUENCE</scope>
    <source>
        <strain evidence="2">WST5</strain>
    </source>
</reference>
<evidence type="ECO:0000256" key="1">
    <source>
        <dbReference type="SAM" id="Phobius"/>
    </source>
</evidence>
<feature type="transmembrane region" description="Helical" evidence="1">
    <location>
        <begin position="6"/>
        <end position="24"/>
    </location>
</feature>
<protein>
    <submittedName>
        <fullName evidence="2">Low temperature requirement protein A</fullName>
    </submittedName>
</protein>
<dbReference type="AlphaFoldDB" id="A0A926KVG3"/>
<dbReference type="Proteomes" id="UP000650466">
    <property type="component" value="Unassembled WGS sequence"/>
</dbReference>
<name>A0A926KVG3_9BACL</name>
<feature type="transmembrane region" description="Helical" evidence="1">
    <location>
        <begin position="95"/>
        <end position="114"/>
    </location>
</feature>
<gene>
    <name evidence="2" type="ORF">ICC18_32655</name>
</gene>
<keyword evidence="1" id="KW-1133">Transmembrane helix</keyword>
<comment type="caution">
    <text evidence="2">The sequence shown here is derived from an EMBL/GenBank/DDBJ whole genome shotgun (WGS) entry which is preliminary data.</text>
</comment>
<keyword evidence="1" id="KW-0472">Membrane</keyword>
<keyword evidence="3" id="KW-1185">Reference proteome</keyword>
<keyword evidence="1" id="KW-0812">Transmembrane</keyword>
<accession>A0A926KVG3</accession>
<proteinExistence type="predicted"/>
<sequence>MAERCGLFIIIALGESILVTRVTFSKLAWNVETMLAFLISFGGTVAMWWIYFEMTSKIGHYFLVHSSDPGRLASHATGLAAVAILGLFASAMSPLILAAASLIILVAVSIWGSTLSKQLSTLFPDHP</sequence>
<evidence type="ECO:0000313" key="3">
    <source>
        <dbReference type="Proteomes" id="UP000650466"/>
    </source>
</evidence>
<dbReference type="InterPro" id="IPR010640">
    <property type="entry name" value="Low_temperature_requirement_A"/>
</dbReference>